<reference evidence="1" key="1">
    <citation type="submission" date="2013-11" db="EMBL/GenBank/DDBJ databases">
        <title>The Genome Sequence of Phytophthora parasitica CJ02B3.</title>
        <authorList>
            <consortium name="The Broad Institute Genomics Platform"/>
            <person name="Russ C."/>
            <person name="Tyler B."/>
            <person name="Panabieres F."/>
            <person name="Shan W."/>
            <person name="Tripathy S."/>
            <person name="Grunwald N."/>
            <person name="Machado M."/>
            <person name="Johnson C.S."/>
            <person name="Arredondo F."/>
            <person name="Hong C."/>
            <person name="Coffey M."/>
            <person name="Young S.K."/>
            <person name="Zeng Q."/>
            <person name="Gargeya S."/>
            <person name="Fitzgerald M."/>
            <person name="Abouelleil A."/>
            <person name="Alvarado L."/>
            <person name="Chapman S.B."/>
            <person name="Gainer-Dewar J."/>
            <person name="Goldberg J."/>
            <person name="Griggs A."/>
            <person name="Gujja S."/>
            <person name="Hansen M."/>
            <person name="Howarth C."/>
            <person name="Imamovic A."/>
            <person name="Ireland A."/>
            <person name="Larimer J."/>
            <person name="McCowan C."/>
            <person name="Murphy C."/>
            <person name="Pearson M."/>
            <person name="Poon T.W."/>
            <person name="Priest M."/>
            <person name="Roberts A."/>
            <person name="Saif S."/>
            <person name="Shea T."/>
            <person name="Sykes S."/>
            <person name="Wortman J."/>
            <person name="Nusbaum C."/>
            <person name="Birren B."/>
        </authorList>
    </citation>
    <scope>NUCLEOTIDE SEQUENCE [LARGE SCALE GENOMIC DNA]</scope>
    <source>
        <strain evidence="1">CJ02B3</strain>
    </source>
</reference>
<dbReference type="PANTHER" id="PTHR47169">
    <property type="entry name" value="OS01G0541250 PROTEIN"/>
    <property type="match status" value="1"/>
</dbReference>
<protein>
    <recommendedName>
        <fullName evidence="2">Tc1-like transposase DDE domain-containing protein</fullName>
    </recommendedName>
</protein>
<dbReference type="InterPro" id="IPR036397">
    <property type="entry name" value="RNaseH_sf"/>
</dbReference>
<accession>W2HJ63</accession>
<dbReference type="Gene3D" id="3.30.420.10">
    <property type="entry name" value="Ribonuclease H-like superfamily/Ribonuclease H"/>
    <property type="match status" value="1"/>
</dbReference>
<dbReference type="EMBL" id="KI684354">
    <property type="protein sequence ID" value="ETK95322.1"/>
    <property type="molecule type" value="Genomic_DNA"/>
</dbReference>
<proteinExistence type="predicted"/>
<gene>
    <name evidence="1" type="ORF">L915_01740</name>
</gene>
<dbReference type="VEuPathDB" id="FungiDB:PPTG_13383"/>
<name>W2HJ63_PHYNI</name>
<feature type="non-terminal residue" evidence="1">
    <location>
        <position position="1"/>
    </location>
</feature>
<dbReference type="AlphaFoldDB" id="W2HJ63"/>
<sequence>RSSKNRPTGTLELKAFTVDRDTNRRALCRMVIPRIKAVWPIGKRVVLQHDNAKPHVATDGPEVLAACAKGVWEMNISPQSANSPDYNANDLGFFASLQSLQH</sequence>
<evidence type="ECO:0000313" key="1">
    <source>
        <dbReference type="EMBL" id="ETK95322.1"/>
    </source>
</evidence>
<dbReference type="GO" id="GO:0003676">
    <property type="term" value="F:nucleic acid binding"/>
    <property type="evidence" value="ECO:0007669"/>
    <property type="project" value="InterPro"/>
</dbReference>
<dbReference type="Proteomes" id="UP000053236">
    <property type="component" value="Unassembled WGS sequence"/>
</dbReference>
<organism evidence="1">
    <name type="scientific">Phytophthora nicotianae</name>
    <name type="common">Potato buckeye rot agent</name>
    <name type="synonym">Phytophthora parasitica</name>
    <dbReference type="NCBI Taxonomy" id="4792"/>
    <lineage>
        <taxon>Eukaryota</taxon>
        <taxon>Sar</taxon>
        <taxon>Stramenopiles</taxon>
        <taxon>Oomycota</taxon>
        <taxon>Peronosporomycetes</taxon>
        <taxon>Peronosporales</taxon>
        <taxon>Peronosporaceae</taxon>
        <taxon>Phytophthora</taxon>
    </lineage>
</organism>
<evidence type="ECO:0008006" key="2">
    <source>
        <dbReference type="Google" id="ProtNLM"/>
    </source>
</evidence>